<accession>A0A8J3I0K2</accession>
<evidence type="ECO:0000259" key="1">
    <source>
        <dbReference type="Pfam" id="PF14323"/>
    </source>
</evidence>
<dbReference type="InterPro" id="IPR032626">
    <property type="entry name" value="GxGYxYP_N_1st"/>
</dbReference>
<evidence type="ECO:0008006" key="7">
    <source>
        <dbReference type="Google" id="ProtNLM"/>
    </source>
</evidence>
<protein>
    <recommendedName>
        <fullName evidence="7">GxGYxYP putative glycoside hydrolase N-terminal domain-containing protein</fullName>
    </recommendedName>
</protein>
<dbReference type="Pfam" id="PF14323">
    <property type="entry name" value="GxGYxYP_C"/>
    <property type="match status" value="1"/>
</dbReference>
<dbReference type="Pfam" id="PF20958">
    <property type="entry name" value="GxGYxYP_N_3rd"/>
    <property type="match status" value="1"/>
</dbReference>
<dbReference type="InterPro" id="IPR025832">
    <property type="entry name" value="GxGYxYP_C"/>
</dbReference>
<dbReference type="RefSeq" id="WP_220194727.1">
    <property type="nucleotide sequence ID" value="NZ_BNJF01000001.1"/>
</dbReference>
<reference evidence="5" key="1">
    <citation type="submission" date="2020-10" db="EMBL/GenBank/DDBJ databases">
        <title>Taxonomic study of unclassified bacteria belonging to the class Ktedonobacteria.</title>
        <authorList>
            <person name="Yabe S."/>
            <person name="Wang C.M."/>
            <person name="Zheng Y."/>
            <person name="Sakai Y."/>
            <person name="Cavaletti L."/>
            <person name="Monciardini P."/>
            <person name="Donadio S."/>
        </authorList>
    </citation>
    <scope>NUCLEOTIDE SEQUENCE</scope>
    <source>
        <strain evidence="5">SOSP1-1</strain>
    </source>
</reference>
<evidence type="ECO:0000259" key="3">
    <source>
        <dbReference type="Pfam" id="PF20957"/>
    </source>
</evidence>
<dbReference type="PANTHER" id="PTHR37321:SF1">
    <property type="entry name" value="EXPORTED PROTEIN"/>
    <property type="match status" value="1"/>
</dbReference>
<evidence type="ECO:0000259" key="2">
    <source>
        <dbReference type="Pfam" id="PF16216"/>
    </source>
</evidence>
<name>A0A8J3I0K2_9CHLR</name>
<dbReference type="InterPro" id="IPR048310">
    <property type="entry name" value="GxGYxYP_N_2nd"/>
</dbReference>
<dbReference type="Proteomes" id="UP000612362">
    <property type="component" value="Unassembled WGS sequence"/>
</dbReference>
<feature type="domain" description="GxGYxYP putative glycoside hydrolase first N-terminal" evidence="2">
    <location>
        <begin position="24"/>
        <end position="94"/>
    </location>
</feature>
<feature type="domain" description="GxGYxYP putative glycoside hydrolase C-terminal" evidence="1">
    <location>
        <begin position="293"/>
        <end position="527"/>
    </location>
</feature>
<comment type="caution">
    <text evidence="5">The sequence shown here is derived from an EMBL/GenBank/DDBJ whole genome shotgun (WGS) entry which is preliminary data.</text>
</comment>
<dbReference type="InterPro" id="IPR048309">
    <property type="entry name" value="GxGYxYP_N_3rd"/>
</dbReference>
<dbReference type="Pfam" id="PF16216">
    <property type="entry name" value="GxGYxYP_N"/>
    <property type="match status" value="1"/>
</dbReference>
<dbReference type="Gene3D" id="3.20.20.490">
    <property type="entry name" value="GxGYxYP glycoside hydrolase, C-terminal domain"/>
    <property type="match status" value="1"/>
</dbReference>
<evidence type="ECO:0000313" key="5">
    <source>
        <dbReference type="EMBL" id="GHO45391.1"/>
    </source>
</evidence>
<feature type="domain" description="GxGYxYP putative glycoside hydrolase second N-terminal" evidence="3">
    <location>
        <begin position="99"/>
        <end position="169"/>
    </location>
</feature>
<organism evidence="5 6">
    <name type="scientific">Ktedonospora formicarum</name>
    <dbReference type="NCBI Taxonomy" id="2778364"/>
    <lineage>
        <taxon>Bacteria</taxon>
        <taxon>Bacillati</taxon>
        <taxon>Chloroflexota</taxon>
        <taxon>Ktedonobacteria</taxon>
        <taxon>Ktedonobacterales</taxon>
        <taxon>Ktedonobacteraceae</taxon>
        <taxon>Ktedonospora</taxon>
    </lineage>
</organism>
<evidence type="ECO:0000259" key="4">
    <source>
        <dbReference type="Pfam" id="PF20958"/>
    </source>
</evidence>
<dbReference type="Pfam" id="PF20957">
    <property type="entry name" value="GxGYxYP_N_2nd"/>
    <property type="match status" value="1"/>
</dbReference>
<evidence type="ECO:0000313" key="6">
    <source>
        <dbReference type="Proteomes" id="UP000612362"/>
    </source>
</evidence>
<dbReference type="EMBL" id="BNJF01000001">
    <property type="protein sequence ID" value="GHO45391.1"/>
    <property type="molecule type" value="Genomic_DNA"/>
</dbReference>
<dbReference type="PANTHER" id="PTHR37321">
    <property type="entry name" value="EXPORTED PROTEIN-RELATED"/>
    <property type="match status" value="1"/>
</dbReference>
<dbReference type="AlphaFoldDB" id="A0A8J3I0K2"/>
<proteinExistence type="predicted"/>
<feature type="domain" description="GxGYxYP putative glycoside hydrolase third N-terminal" evidence="4">
    <location>
        <begin position="178"/>
        <end position="266"/>
    </location>
</feature>
<gene>
    <name evidence="5" type="ORF">KSX_35540</name>
</gene>
<keyword evidence="6" id="KW-1185">Reference proteome</keyword>
<dbReference type="InterPro" id="IPR038410">
    <property type="entry name" value="GxGYxYP_C_sf"/>
</dbReference>
<sequence>MSTQPVSVRARLLQLRALFQPPRHLFIADITSASRDFQLAISTLAGLINRQRPELYLIYNDDARFWLQHVPDSIERQPLAAQGNDVLDALIQIYRERLKGLVVFDPTRPDTINLATTLSGLRDGIVVSPELTRKFQDRYQLPILEDLRAYGWSTRLQMYQWAAKQMLKDSSRLLLAGVSPEGFAPLRSLLVATRSFVYWLDARRYLPEPQAHWQSERCLMKDILASYPPGVLHMGWFISEGSGVQLTSRQAQLVYASDYSQNLEVWLSLPLEAIPESLPTAPAEEDVVQPAEKKVYLSFTISDGDNLQYCQHRMLHLWQDEARGSLPLGWTLSPALPYFAPPLAAYYHQSRSINDELIAAPSGAGYMFPSRWPTTHLDTFLRDTRAMMDGLDMTTLEVLDTDLLQGLGIVPFSLTGMGFTRRRLQQIFARSLYAERSGGILSGSGALWANWHLIGTHPWYQNVGLVMNGEQALRLITTTARIRCQRPLYLNLYVLAWQVSPSMLKEVVSRLGGEYEVVLPRDLLAMLAREKMRSL</sequence>